<dbReference type="SUPFAM" id="SSF53474">
    <property type="entry name" value="alpha/beta-Hydrolases"/>
    <property type="match status" value="1"/>
</dbReference>
<dbReference type="InterPro" id="IPR000073">
    <property type="entry name" value="AB_hydrolase_1"/>
</dbReference>
<dbReference type="GO" id="GO:0047606">
    <property type="term" value="F:(S)-hydroxynitrile lyase activity"/>
    <property type="evidence" value="ECO:0007669"/>
    <property type="project" value="UniProtKB-EC"/>
</dbReference>
<dbReference type="Proteomes" id="UP001652623">
    <property type="component" value="Chromosome 7"/>
</dbReference>
<dbReference type="RefSeq" id="XP_015890087.2">
    <property type="nucleotide sequence ID" value="XM_016034601.4"/>
</dbReference>
<dbReference type="Pfam" id="PF12697">
    <property type="entry name" value="Abhydrolase_6"/>
    <property type="match status" value="1"/>
</dbReference>
<feature type="domain" description="AB hydrolase-1" evidence="1">
    <location>
        <begin position="10"/>
        <end position="254"/>
    </location>
</feature>
<dbReference type="InterPro" id="IPR029058">
    <property type="entry name" value="AB_hydrolase_fold"/>
</dbReference>
<dbReference type="GO" id="GO:0009696">
    <property type="term" value="P:salicylic acid metabolic process"/>
    <property type="evidence" value="ECO:0007669"/>
    <property type="project" value="TreeGrafter"/>
</dbReference>
<proteinExistence type="predicted"/>
<dbReference type="InterPro" id="IPR045889">
    <property type="entry name" value="MES/HNL"/>
</dbReference>
<reference evidence="3" key="1">
    <citation type="submission" date="2025-08" db="UniProtKB">
        <authorList>
            <consortium name="RefSeq"/>
        </authorList>
    </citation>
    <scope>IDENTIFICATION</scope>
    <source>
        <tissue evidence="3">Seedling</tissue>
    </source>
</reference>
<sequence>MENMKEKQHFVLVHGACHGAWCWYKLVNLLKVAGHRATALDLGASGVNSKQLNDVVSVSDYVQPLMQFMASIPNDEKVILVGHSYAGLCISLAMEAFPGKISLAVFISAYLPNHTSPPGILIQEYFKRTPVESLLDCQFTFGQCPDENYKPITSAIFGPEYMKSKLYKNCQAEDLELAKMLVRPTRLFLEELSKEGVLTEANYGSVNRVSILCEEDEVMEEEFQRWMIKNSPTQQVISIKEVGHMVMLSKPQELCNCLLKLQTKFDGFK</sequence>
<dbReference type="PANTHER" id="PTHR10992">
    <property type="entry name" value="METHYLESTERASE FAMILY MEMBER"/>
    <property type="match status" value="1"/>
</dbReference>
<dbReference type="GO" id="GO:0080032">
    <property type="term" value="F:methyl jasmonate esterase activity"/>
    <property type="evidence" value="ECO:0007669"/>
    <property type="project" value="TreeGrafter"/>
</dbReference>
<evidence type="ECO:0000259" key="1">
    <source>
        <dbReference type="Pfam" id="PF12697"/>
    </source>
</evidence>
<dbReference type="FunCoup" id="A0A6P4A750">
    <property type="interactions" value="25"/>
</dbReference>
<dbReference type="Gene3D" id="3.40.50.1820">
    <property type="entry name" value="alpha/beta hydrolase"/>
    <property type="match status" value="1"/>
</dbReference>
<dbReference type="PANTHER" id="PTHR10992:SF943">
    <property type="entry name" value="METHYLESTERASE 10"/>
    <property type="match status" value="1"/>
</dbReference>
<gene>
    <name evidence="3" type="primary">LOC107424741</name>
</gene>
<keyword evidence="2" id="KW-1185">Reference proteome</keyword>
<name>A0A6P4A750_ZIZJJ</name>
<accession>A0A6P4A750</accession>
<dbReference type="KEGG" id="zju:107424741"/>
<dbReference type="GO" id="GO:0009694">
    <property type="term" value="P:jasmonic acid metabolic process"/>
    <property type="evidence" value="ECO:0007669"/>
    <property type="project" value="TreeGrafter"/>
</dbReference>
<dbReference type="InParanoid" id="A0A6P4A750"/>
<dbReference type="GeneID" id="107424741"/>
<dbReference type="GO" id="GO:0080031">
    <property type="term" value="F:methyl salicylate esterase activity"/>
    <property type="evidence" value="ECO:0007669"/>
    <property type="project" value="TreeGrafter"/>
</dbReference>
<dbReference type="GO" id="GO:0080030">
    <property type="term" value="F:methyl indole-3-acetate esterase activity"/>
    <property type="evidence" value="ECO:0007669"/>
    <property type="project" value="TreeGrafter"/>
</dbReference>
<protein>
    <submittedName>
        <fullName evidence="3">Methylesterase 10</fullName>
    </submittedName>
</protein>
<evidence type="ECO:0000313" key="2">
    <source>
        <dbReference type="Proteomes" id="UP001652623"/>
    </source>
</evidence>
<organism evidence="2 3">
    <name type="scientific">Ziziphus jujuba</name>
    <name type="common">Chinese jujube</name>
    <name type="synonym">Ziziphus sativa</name>
    <dbReference type="NCBI Taxonomy" id="326968"/>
    <lineage>
        <taxon>Eukaryota</taxon>
        <taxon>Viridiplantae</taxon>
        <taxon>Streptophyta</taxon>
        <taxon>Embryophyta</taxon>
        <taxon>Tracheophyta</taxon>
        <taxon>Spermatophyta</taxon>
        <taxon>Magnoliopsida</taxon>
        <taxon>eudicotyledons</taxon>
        <taxon>Gunneridae</taxon>
        <taxon>Pentapetalae</taxon>
        <taxon>rosids</taxon>
        <taxon>fabids</taxon>
        <taxon>Rosales</taxon>
        <taxon>Rhamnaceae</taxon>
        <taxon>Paliureae</taxon>
        <taxon>Ziziphus</taxon>
    </lineage>
</organism>
<evidence type="ECO:0000313" key="3">
    <source>
        <dbReference type="RefSeq" id="XP_015890087.2"/>
    </source>
</evidence>
<dbReference type="AlphaFoldDB" id="A0A6P4A750"/>